<name>A0A5N6HDK1_ASPFL</name>
<gene>
    <name evidence="2" type="ORF">BDV35DRAFT_341783</name>
</gene>
<accession>A0A5N6HDK1</accession>
<proteinExistence type="predicted"/>
<sequence>MESSSIDSTKYYPVWDVPSWSAISHTLLIYQSVFDIVRLVAMVLYSQKPKAM</sequence>
<keyword evidence="1" id="KW-1133">Transmembrane helix</keyword>
<evidence type="ECO:0000256" key="1">
    <source>
        <dbReference type="SAM" id="Phobius"/>
    </source>
</evidence>
<feature type="transmembrane region" description="Helical" evidence="1">
    <location>
        <begin position="20"/>
        <end position="45"/>
    </location>
</feature>
<dbReference type="Proteomes" id="UP000325434">
    <property type="component" value="Unassembled WGS sequence"/>
</dbReference>
<dbReference type="AlphaFoldDB" id="A0A5N6HDK1"/>
<keyword evidence="1" id="KW-0812">Transmembrane</keyword>
<protein>
    <submittedName>
        <fullName evidence="2">Uncharacterized protein</fullName>
    </submittedName>
</protein>
<keyword evidence="1" id="KW-0472">Membrane</keyword>
<organism evidence="2">
    <name type="scientific">Aspergillus flavus</name>
    <dbReference type="NCBI Taxonomy" id="5059"/>
    <lineage>
        <taxon>Eukaryota</taxon>
        <taxon>Fungi</taxon>
        <taxon>Dikarya</taxon>
        <taxon>Ascomycota</taxon>
        <taxon>Pezizomycotina</taxon>
        <taxon>Eurotiomycetes</taxon>
        <taxon>Eurotiomycetidae</taxon>
        <taxon>Eurotiales</taxon>
        <taxon>Aspergillaceae</taxon>
        <taxon>Aspergillus</taxon>
        <taxon>Aspergillus subgen. Circumdati</taxon>
    </lineage>
</organism>
<evidence type="ECO:0000313" key="2">
    <source>
        <dbReference type="EMBL" id="KAB8250643.1"/>
    </source>
</evidence>
<dbReference type="EMBL" id="ML734564">
    <property type="protein sequence ID" value="KAB8250643.1"/>
    <property type="molecule type" value="Genomic_DNA"/>
</dbReference>
<reference evidence="2" key="1">
    <citation type="submission" date="2019-04" db="EMBL/GenBank/DDBJ databases">
        <title>Friends and foes A comparative genomics study of 23 Aspergillus species from section Flavi.</title>
        <authorList>
            <consortium name="DOE Joint Genome Institute"/>
            <person name="Kjaerbolling I."/>
            <person name="Vesth T."/>
            <person name="Frisvad J.C."/>
            <person name="Nybo J.L."/>
            <person name="Theobald S."/>
            <person name="Kildgaard S."/>
            <person name="Isbrandt T."/>
            <person name="Kuo A."/>
            <person name="Sato A."/>
            <person name="Lyhne E.K."/>
            <person name="Kogle M.E."/>
            <person name="Wiebenga A."/>
            <person name="Kun R.S."/>
            <person name="Lubbers R.J."/>
            <person name="Makela M.R."/>
            <person name="Barry K."/>
            <person name="Chovatia M."/>
            <person name="Clum A."/>
            <person name="Daum C."/>
            <person name="Haridas S."/>
            <person name="He G."/>
            <person name="LaButti K."/>
            <person name="Lipzen A."/>
            <person name="Mondo S."/>
            <person name="Riley R."/>
            <person name="Salamov A."/>
            <person name="Simmons B.A."/>
            <person name="Magnuson J.K."/>
            <person name="Henrissat B."/>
            <person name="Mortensen U.H."/>
            <person name="Larsen T.O."/>
            <person name="Devries R.P."/>
            <person name="Grigoriev I.V."/>
            <person name="Machida M."/>
            <person name="Baker S.E."/>
            <person name="Andersen M.R."/>
        </authorList>
    </citation>
    <scope>NUCLEOTIDE SEQUENCE [LARGE SCALE GENOMIC DNA]</scope>
    <source>
        <strain evidence="2">CBS 121.62</strain>
    </source>
</reference>